<reference evidence="8 9" key="1">
    <citation type="submission" date="2015-03" db="EMBL/GenBank/DDBJ databases">
        <title>RNA-seq based gene annotation and comparative genomics of four Zymoseptoria species reveal species-specific pathogenicity related genes and transposable element activity.</title>
        <authorList>
            <person name="Grandaubert J."/>
            <person name="Bhattacharyya A."/>
            <person name="Stukenbrock E.H."/>
        </authorList>
    </citation>
    <scope>NUCLEOTIDE SEQUENCE [LARGE SCALE GENOMIC DNA]</scope>
    <source>
        <strain evidence="8 9">Zb18110</strain>
    </source>
</reference>
<keyword evidence="4" id="KW-0819">tRNA processing</keyword>
<proteinExistence type="inferred from homology"/>
<feature type="compositionally biased region" description="Basic residues" evidence="6">
    <location>
        <begin position="79"/>
        <end position="90"/>
    </location>
</feature>
<gene>
    <name evidence="8" type="ORF">TI39_contig4147g00004</name>
</gene>
<dbReference type="Proteomes" id="UP000033647">
    <property type="component" value="Unassembled WGS sequence"/>
</dbReference>
<evidence type="ECO:0000256" key="5">
    <source>
        <dbReference type="ARBA" id="ARBA00023235"/>
    </source>
</evidence>
<dbReference type="EC" id="5.4.99.25" evidence="3"/>
<evidence type="ECO:0000313" key="8">
    <source>
        <dbReference type="EMBL" id="KJX94955.1"/>
    </source>
</evidence>
<dbReference type="InterPro" id="IPR020103">
    <property type="entry name" value="PsdUridine_synth_cat_dom_sf"/>
</dbReference>
<feature type="domain" description="Pseudouridine synthase II N-terminal" evidence="7">
    <location>
        <begin position="91"/>
        <end position="221"/>
    </location>
</feature>
<evidence type="ECO:0000259" key="7">
    <source>
        <dbReference type="Pfam" id="PF01509"/>
    </source>
</evidence>
<dbReference type="InterPro" id="IPR014780">
    <property type="entry name" value="tRNA_psdUridine_synth_TruB"/>
</dbReference>
<dbReference type="PANTHER" id="PTHR13767:SF2">
    <property type="entry name" value="PSEUDOURIDYLATE SYNTHASE TRUB1"/>
    <property type="match status" value="1"/>
</dbReference>
<keyword evidence="5" id="KW-0413">Isomerase</keyword>
<dbReference type="SUPFAM" id="SSF55120">
    <property type="entry name" value="Pseudouridine synthase"/>
    <property type="match status" value="1"/>
</dbReference>
<evidence type="ECO:0000256" key="4">
    <source>
        <dbReference type="ARBA" id="ARBA00022694"/>
    </source>
</evidence>
<evidence type="ECO:0000313" key="9">
    <source>
        <dbReference type="Proteomes" id="UP000033647"/>
    </source>
</evidence>
<feature type="compositionally biased region" description="Low complexity" evidence="6">
    <location>
        <begin position="432"/>
        <end position="444"/>
    </location>
</feature>
<feature type="region of interest" description="Disordered" evidence="6">
    <location>
        <begin position="246"/>
        <end position="317"/>
    </location>
</feature>
<protein>
    <recommendedName>
        <fullName evidence="3">tRNA pseudouridine(55) synthase</fullName>
        <ecNumber evidence="3">5.4.99.25</ecNumber>
    </recommendedName>
</protein>
<dbReference type="GO" id="GO:0006400">
    <property type="term" value="P:tRNA modification"/>
    <property type="evidence" value="ECO:0007669"/>
    <property type="project" value="TreeGrafter"/>
</dbReference>
<name>A0A0F4GFL8_9PEZI</name>
<organism evidence="8 9">
    <name type="scientific">Zymoseptoria brevis</name>
    <dbReference type="NCBI Taxonomy" id="1047168"/>
    <lineage>
        <taxon>Eukaryota</taxon>
        <taxon>Fungi</taxon>
        <taxon>Dikarya</taxon>
        <taxon>Ascomycota</taxon>
        <taxon>Pezizomycotina</taxon>
        <taxon>Dothideomycetes</taxon>
        <taxon>Dothideomycetidae</taxon>
        <taxon>Mycosphaerellales</taxon>
        <taxon>Mycosphaerellaceae</taxon>
        <taxon>Zymoseptoria</taxon>
    </lineage>
</organism>
<dbReference type="InterPro" id="IPR002501">
    <property type="entry name" value="PsdUridine_synth_N"/>
</dbReference>
<evidence type="ECO:0000256" key="3">
    <source>
        <dbReference type="ARBA" id="ARBA00012787"/>
    </source>
</evidence>
<dbReference type="GO" id="GO:1990481">
    <property type="term" value="P:mRNA pseudouridine synthesis"/>
    <property type="evidence" value="ECO:0007669"/>
    <property type="project" value="TreeGrafter"/>
</dbReference>
<dbReference type="GO" id="GO:0160148">
    <property type="term" value="F:tRNA pseudouridine(55) synthase activity"/>
    <property type="evidence" value="ECO:0007669"/>
    <property type="project" value="UniProtKB-EC"/>
</dbReference>
<comment type="catalytic activity">
    <reaction evidence="1">
        <text>a uridine in mRNA = a pseudouridine in mRNA</text>
        <dbReference type="Rhea" id="RHEA:56644"/>
        <dbReference type="Rhea" id="RHEA-COMP:14658"/>
        <dbReference type="Rhea" id="RHEA-COMP:14659"/>
        <dbReference type="ChEBI" id="CHEBI:65314"/>
        <dbReference type="ChEBI" id="CHEBI:65315"/>
    </reaction>
</comment>
<evidence type="ECO:0000256" key="2">
    <source>
        <dbReference type="ARBA" id="ARBA00008999"/>
    </source>
</evidence>
<feature type="compositionally biased region" description="Basic and acidic residues" evidence="6">
    <location>
        <begin position="396"/>
        <end position="419"/>
    </location>
</feature>
<dbReference type="OrthoDB" id="9995526at2759"/>
<evidence type="ECO:0000256" key="1">
    <source>
        <dbReference type="ARBA" id="ARBA00001166"/>
    </source>
</evidence>
<dbReference type="Pfam" id="PF01509">
    <property type="entry name" value="TruB_N"/>
    <property type="match status" value="1"/>
</dbReference>
<accession>A0A0F4GFL8</accession>
<feature type="region of interest" description="Disordered" evidence="6">
    <location>
        <begin position="386"/>
        <end position="480"/>
    </location>
</feature>
<feature type="compositionally biased region" description="Basic and acidic residues" evidence="6">
    <location>
        <begin position="257"/>
        <end position="266"/>
    </location>
</feature>
<evidence type="ECO:0000256" key="6">
    <source>
        <dbReference type="SAM" id="MobiDB-lite"/>
    </source>
</evidence>
<dbReference type="GO" id="GO:0005634">
    <property type="term" value="C:nucleus"/>
    <property type="evidence" value="ECO:0007669"/>
    <property type="project" value="TreeGrafter"/>
</dbReference>
<dbReference type="EMBL" id="LAFY01004106">
    <property type="protein sequence ID" value="KJX94955.1"/>
    <property type="molecule type" value="Genomic_DNA"/>
</dbReference>
<sequence length="480" mass="52152">MPLPTISNTLWRSLKSLTMSSSSSNNKILEGVFAIAKPPSITSAQVIRSVQQHFDPSSLFAPWLARERSRQQAESANQKTKRKWRGRRAASVKMGHGGTLDPMATGVLILGVGAGTKQLGYYTTGCTKSYETVVLFGASTDTYDVEGKVIARKAFEHITREKVESALDAFRGRIQQKPPIYSALKVQGKKMYEYAREGKEVPGEGIKERSVEVLELDVLEWWEGGEHEYRWPEEVVVEEVEEKILGDGEGAVQEPVAGRKRERSQEGDDSSAHPTTTEAAGPPAKRSKPDTTPPPLPKKSKKYYTAPAPTSQTHLPRCPAPAVRLQMKVTSGFYVRSLCHDLGVAVDSLATMARLVRTQQGDFELGKNVLVFEDLEKGEEVWGEKVRGMLGGGDGDGVKGEDEVKGEVEESAVDAKNEEGTQSGQGSAVKTAEAGEQAEGGAAQSSNAILERDAAEAAEQTSTEKEDARRAELLASRGYS</sequence>
<comment type="caution">
    <text evidence="8">The sequence shown here is derived from an EMBL/GenBank/DDBJ whole genome shotgun (WGS) entry which is preliminary data.</text>
</comment>
<feature type="region of interest" description="Disordered" evidence="6">
    <location>
        <begin position="70"/>
        <end position="96"/>
    </location>
</feature>
<dbReference type="AlphaFoldDB" id="A0A0F4GFL8"/>
<dbReference type="PANTHER" id="PTHR13767">
    <property type="entry name" value="TRNA-PSEUDOURIDINE SYNTHASE"/>
    <property type="match status" value="1"/>
</dbReference>
<dbReference type="GO" id="GO:0003723">
    <property type="term" value="F:RNA binding"/>
    <property type="evidence" value="ECO:0007669"/>
    <property type="project" value="InterPro"/>
</dbReference>
<dbReference type="HAMAP" id="MF_01080">
    <property type="entry name" value="TruB_bact"/>
    <property type="match status" value="1"/>
</dbReference>
<keyword evidence="9" id="KW-1185">Reference proteome</keyword>
<dbReference type="STRING" id="1047168.A0A0F4GFL8"/>
<feature type="compositionally biased region" description="Basic and acidic residues" evidence="6">
    <location>
        <begin position="462"/>
        <end position="472"/>
    </location>
</feature>
<comment type="similarity">
    <text evidence="2">Belongs to the pseudouridine synthase TruB family.</text>
</comment>
<dbReference type="Gene3D" id="3.30.2350.10">
    <property type="entry name" value="Pseudouridine synthase"/>
    <property type="match status" value="1"/>
</dbReference>